<gene>
    <name evidence="6" type="ORF">PV11_05304</name>
</gene>
<dbReference type="InterPro" id="IPR028889">
    <property type="entry name" value="USP"/>
</dbReference>
<feature type="region of interest" description="Disordered" evidence="3">
    <location>
        <begin position="1"/>
        <end position="45"/>
    </location>
</feature>
<dbReference type="OrthoDB" id="292964at2759"/>
<dbReference type="PANTHER" id="PTHR21646">
    <property type="entry name" value="UBIQUITIN CARBOXYL-TERMINAL HYDROLASE"/>
    <property type="match status" value="1"/>
</dbReference>
<dbReference type="Pfam" id="PF00443">
    <property type="entry name" value="UCH"/>
    <property type="match status" value="1"/>
</dbReference>
<dbReference type="PROSITE" id="PS50206">
    <property type="entry name" value="RHODANESE_3"/>
    <property type="match status" value="1"/>
</dbReference>
<dbReference type="SMART" id="SM00450">
    <property type="entry name" value="RHOD"/>
    <property type="match status" value="1"/>
</dbReference>
<feature type="compositionally biased region" description="Acidic residues" evidence="3">
    <location>
        <begin position="629"/>
        <end position="641"/>
    </location>
</feature>
<dbReference type="InterPro" id="IPR036873">
    <property type="entry name" value="Rhodanese-like_dom_sf"/>
</dbReference>
<dbReference type="InterPro" id="IPR038765">
    <property type="entry name" value="Papain-like_cys_pep_sf"/>
</dbReference>
<reference evidence="6 7" key="1">
    <citation type="submission" date="2015-01" db="EMBL/GenBank/DDBJ databases">
        <title>The Genome Sequence of Exophiala sideris CBS121828.</title>
        <authorList>
            <consortium name="The Broad Institute Genomics Platform"/>
            <person name="Cuomo C."/>
            <person name="de Hoog S."/>
            <person name="Gorbushina A."/>
            <person name="Stielow B."/>
            <person name="Teixiera M."/>
            <person name="Abouelleil A."/>
            <person name="Chapman S.B."/>
            <person name="Priest M."/>
            <person name="Young S.K."/>
            <person name="Wortman J."/>
            <person name="Nusbaum C."/>
            <person name="Birren B."/>
        </authorList>
    </citation>
    <scope>NUCLEOTIDE SEQUENCE [LARGE SCALE GENOMIC DNA]</scope>
    <source>
        <strain evidence="6 7">CBS 121828</strain>
    </source>
</reference>
<name>A0A0D1YPR1_9EURO</name>
<evidence type="ECO:0000256" key="1">
    <source>
        <dbReference type="ARBA" id="ARBA00009085"/>
    </source>
</evidence>
<dbReference type="EMBL" id="KN846952">
    <property type="protein sequence ID" value="KIV83259.1"/>
    <property type="molecule type" value="Genomic_DNA"/>
</dbReference>
<dbReference type="AlphaFoldDB" id="A0A0D1YPR1"/>
<evidence type="ECO:0008006" key="8">
    <source>
        <dbReference type="Google" id="ProtNLM"/>
    </source>
</evidence>
<sequence length="1114" mass="125324">MAAYASSSSFSSQASSTSATTIPSSRSSWTDPRDSKPGPGSDRVFPHIKDIIQDATTSFQEDGSLGQWLNDIETCIATAKNSVDFRRPDVAYKHYLRAFEIAVNHIPKHRDYGLWDNNQSWSSKYRAARRRLNEMDDQMTQIKALIEDNNARHGTQPRTVSRKPVYSTGFGVPPTLTPGASRPLSVGDHGISTGQGIPRPSPDLPDSLRIDRARPISKPKPEGLQGRPLTETPNDLSQRFARLRGFGNTKEDTNVISMPKPSDFQPGAGAAPRPQSYAPHSSSMLNGAPNSRVNGPREMPNSSNGPSLPPKVPLVTTISMPKSPDATYSPITPIPAGFHGNSNRLSAEGRRPPTERKNTYYNQSQNSSTTSLHLQRTRDELSSPYRPTTPNGVNSARIVKSSSSELPHKPSIDAPTLLEYMKKYNVLIIDTRERVLFDDGHILSSSILCIEPISLKEGVSAEELEDRLVLAPDTEQSHFSRRNEFDIVVYYDQSTSDISYLRGPPIMTKAPALRALYDTLYEFNDTKPLKDGRPPALLSGGIDAWVDYMGSQSLARSKTAATLGTTRQRLAVGPGRPVARQRLVSANSRYEVRNRRLRDHKFLDESEQEAWRQQAMEEEVTPTERNESVSDEEYSAADEEPPPPSPFVPDYETFLRRFPSVKQQESMIMPAARRPLPSHPAAYMPQAAPSVPQVPKRPPPAIPRPSYSGQADINAPQPSLARVTSATRPPLYSSATSVRSRRLPRTGLTNFGVTCYMNSTLQCLSATVPLSAFFNDRVYEGYVQHNWKGSNGIMPKLYANLIQAVWQGDNEVIKPSTFRNFCGRMNREWVIDRQQDAKEFFDFLVDCLHEDLNVNWERTPLRPLTTAEEMQRERMEIAHASPIEWQRYEHRDRSFLSSLFAGQHASRLRCLTCKRTSTTYEAFYSISIEIPRSGTGHIYDCLNSYCREEKLSELWRCPYCKCEREATKQIILTRLPQFLVIHFKRFAASKQEKAKKIHTPIEFPLYGLTMDDFVIPRPPNMPDQDGQVDMATTPPYSYDAYGVLRHLGNSGDGGHYISFVKDQGRGCWRKFDDERHYDVDPNKLSPGDRLQNSQAYIVFYQRAQAPQAPQARLT</sequence>
<dbReference type="InterPro" id="IPR001763">
    <property type="entry name" value="Rhodanese-like_dom"/>
</dbReference>
<evidence type="ECO:0000259" key="5">
    <source>
        <dbReference type="PROSITE" id="PS50235"/>
    </source>
</evidence>
<dbReference type="HOGENOM" id="CLU_005922_0_0_1"/>
<dbReference type="GO" id="GO:0004843">
    <property type="term" value="F:cysteine-type deubiquitinase activity"/>
    <property type="evidence" value="ECO:0007669"/>
    <property type="project" value="InterPro"/>
</dbReference>
<dbReference type="Proteomes" id="UP000053599">
    <property type="component" value="Unassembled WGS sequence"/>
</dbReference>
<feature type="region of interest" description="Disordered" evidence="3">
    <location>
        <begin position="605"/>
        <end position="646"/>
    </location>
</feature>
<feature type="compositionally biased region" description="Polar residues" evidence="3">
    <location>
        <begin position="385"/>
        <end position="405"/>
    </location>
</feature>
<dbReference type="PROSITE" id="PS50235">
    <property type="entry name" value="USP_3"/>
    <property type="match status" value="1"/>
</dbReference>
<proteinExistence type="inferred from homology"/>
<evidence type="ECO:0000313" key="7">
    <source>
        <dbReference type="Proteomes" id="UP000053599"/>
    </source>
</evidence>
<dbReference type="SUPFAM" id="SSF54001">
    <property type="entry name" value="Cysteine proteinases"/>
    <property type="match status" value="1"/>
</dbReference>
<protein>
    <recommendedName>
        <fullName evidence="8">USP domain-containing protein</fullName>
    </recommendedName>
</protein>
<feature type="compositionally biased region" description="Basic and acidic residues" evidence="3">
    <location>
        <begin position="347"/>
        <end position="358"/>
    </location>
</feature>
<evidence type="ECO:0000256" key="3">
    <source>
        <dbReference type="SAM" id="MobiDB-lite"/>
    </source>
</evidence>
<dbReference type="GO" id="GO:0016579">
    <property type="term" value="P:protein deubiquitination"/>
    <property type="evidence" value="ECO:0007669"/>
    <property type="project" value="InterPro"/>
</dbReference>
<dbReference type="InterPro" id="IPR001394">
    <property type="entry name" value="Peptidase_C19_UCH"/>
</dbReference>
<evidence type="ECO:0000256" key="2">
    <source>
        <dbReference type="SAM" id="Coils"/>
    </source>
</evidence>
<dbReference type="CDD" id="cd02674">
    <property type="entry name" value="Peptidase_C19R"/>
    <property type="match status" value="1"/>
</dbReference>
<comment type="similarity">
    <text evidence="1">Belongs to the peptidase C19 family.</text>
</comment>
<feature type="domain" description="USP" evidence="5">
    <location>
        <begin position="746"/>
        <end position="1103"/>
    </location>
</feature>
<dbReference type="PANTHER" id="PTHR21646:SF23">
    <property type="entry name" value="UBIQUITIN CARBOXYL-TERMINAL HYDROLASE USP2"/>
    <property type="match status" value="1"/>
</dbReference>
<accession>A0A0D1YPR1</accession>
<feature type="compositionally biased region" description="Polar residues" evidence="3">
    <location>
        <begin position="278"/>
        <end position="293"/>
    </location>
</feature>
<dbReference type="SUPFAM" id="SSF52821">
    <property type="entry name" value="Rhodanese/Cell cycle control phosphatase"/>
    <property type="match status" value="1"/>
</dbReference>
<dbReference type="STRING" id="1016849.A0A0D1YPR1"/>
<feature type="coiled-coil region" evidence="2">
    <location>
        <begin position="118"/>
        <end position="145"/>
    </location>
</feature>
<evidence type="ECO:0000313" key="6">
    <source>
        <dbReference type="EMBL" id="KIV83259.1"/>
    </source>
</evidence>
<feature type="compositionally biased region" description="Low complexity" evidence="3">
    <location>
        <begin position="1"/>
        <end position="28"/>
    </location>
</feature>
<keyword evidence="2" id="KW-0175">Coiled coil</keyword>
<feature type="region of interest" description="Disordered" evidence="3">
    <location>
        <begin position="172"/>
        <end position="407"/>
    </location>
</feature>
<dbReference type="Gene3D" id="1.20.58.80">
    <property type="entry name" value="Phosphotransferase system, lactose/cellobiose-type IIA subunit"/>
    <property type="match status" value="1"/>
</dbReference>
<dbReference type="InterPro" id="IPR050185">
    <property type="entry name" value="Ub_carboxyl-term_hydrolase"/>
</dbReference>
<organism evidence="6 7">
    <name type="scientific">Exophiala sideris</name>
    <dbReference type="NCBI Taxonomy" id="1016849"/>
    <lineage>
        <taxon>Eukaryota</taxon>
        <taxon>Fungi</taxon>
        <taxon>Dikarya</taxon>
        <taxon>Ascomycota</taxon>
        <taxon>Pezizomycotina</taxon>
        <taxon>Eurotiomycetes</taxon>
        <taxon>Chaetothyriomycetidae</taxon>
        <taxon>Chaetothyriales</taxon>
        <taxon>Herpotrichiellaceae</taxon>
        <taxon>Exophiala</taxon>
    </lineage>
</organism>
<feature type="domain" description="Rhodanese" evidence="4">
    <location>
        <begin position="422"/>
        <end position="554"/>
    </location>
</feature>
<feature type="compositionally biased region" description="Polar residues" evidence="3">
    <location>
        <begin position="359"/>
        <end position="374"/>
    </location>
</feature>
<dbReference type="Gene3D" id="3.90.70.10">
    <property type="entry name" value="Cysteine proteinases"/>
    <property type="match status" value="1"/>
</dbReference>
<dbReference type="FunFam" id="3.90.70.10:FF:000125">
    <property type="entry name" value="Ubiquitin C-terminal hydrolase, putative"/>
    <property type="match status" value="1"/>
</dbReference>
<dbReference type="Gene3D" id="3.40.250.10">
    <property type="entry name" value="Rhodanese-like domain"/>
    <property type="match status" value="1"/>
</dbReference>
<evidence type="ECO:0000259" key="4">
    <source>
        <dbReference type="PROSITE" id="PS50206"/>
    </source>
</evidence>